<keyword evidence="3" id="KW-1185">Reference proteome</keyword>
<dbReference type="STRING" id="983920.Y88_1148"/>
<name>F1Z8D9_9SPHN</name>
<dbReference type="InterPro" id="IPR050834">
    <property type="entry name" value="Glycosyltransf_2"/>
</dbReference>
<dbReference type="eggNOG" id="COG1216">
    <property type="taxonomic scope" value="Bacteria"/>
</dbReference>
<dbReference type="HOGENOM" id="CLU_025996_0_0_5"/>
<organism evidence="2 3">
    <name type="scientific">Novosphingobium nitrogenifigens DSM 19370</name>
    <dbReference type="NCBI Taxonomy" id="983920"/>
    <lineage>
        <taxon>Bacteria</taxon>
        <taxon>Pseudomonadati</taxon>
        <taxon>Pseudomonadota</taxon>
        <taxon>Alphaproteobacteria</taxon>
        <taxon>Sphingomonadales</taxon>
        <taxon>Sphingomonadaceae</taxon>
        <taxon>Novosphingobium</taxon>
    </lineage>
</organism>
<keyword evidence="2" id="KW-0808">Transferase</keyword>
<proteinExistence type="predicted"/>
<dbReference type="EMBL" id="AEWJ01000037">
    <property type="protein sequence ID" value="EGD59086.1"/>
    <property type="molecule type" value="Genomic_DNA"/>
</dbReference>
<evidence type="ECO:0000259" key="1">
    <source>
        <dbReference type="Pfam" id="PF00535"/>
    </source>
</evidence>
<dbReference type="GO" id="GO:0016740">
    <property type="term" value="F:transferase activity"/>
    <property type="evidence" value="ECO:0007669"/>
    <property type="project" value="UniProtKB-KW"/>
</dbReference>
<dbReference type="InParanoid" id="F1Z8D9"/>
<sequence>MYAPAFSVVIPCYNCEMTLIRSVRSVQAQTFTDVEILLVDDGSSDKTLGLAQALAHNDDRILVVSQRNAGAAATRNRAVAFAKGRLIAFLDADDWWHPGKLAAHHALHAARPELDASFAQIAFMAKDGHEPLTRSSVPQGLLSIVQVLRENPVCTMSNAVVRADSFRRFGPFRESLTHSEDQEWLARMVFNGARIMGIDEELVAYRTNDGGLSSDLEKMYDGWRAFAGDYASSEVTRQCEAVYCRYLARRALRLSNAAGQALKYTLRGLHLDAGAFLSDPRRGLCTALGALLAPMLPPVVRTRIFA</sequence>
<dbReference type="SUPFAM" id="SSF53448">
    <property type="entry name" value="Nucleotide-diphospho-sugar transferases"/>
    <property type="match status" value="1"/>
</dbReference>
<dbReference type="Pfam" id="PF00535">
    <property type="entry name" value="Glycos_transf_2"/>
    <property type="match status" value="1"/>
</dbReference>
<dbReference type="Gene3D" id="3.90.550.10">
    <property type="entry name" value="Spore Coat Polysaccharide Biosynthesis Protein SpsA, Chain A"/>
    <property type="match status" value="1"/>
</dbReference>
<dbReference type="FunCoup" id="F1Z8D9">
    <property type="interactions" value="23"/>
</dbReference>
<feature type="domain" description="Glycosyltransferase 2-like" evidence="1">
    <location>
        <begin position="7"/>
        <end position="168"/>
    </location>
</feature>
<comment type="caution">
    <text evidence="2">The sequence shown here is derived from an EMBL/GenBank/DDBJ whole genome shotgun (WGS) entry which is preliminary data.</text>
</comment>
<reference evidence="2 3" key="1">
    <citation type="journal article" date="2012" name="J. Bacteriol.">
        <title>Draft Genome Sequence of Novosphingobium nitrogenifigens Y88T.</title>
        <authorList>
            <person name="Strabala T.J."/>
            <person name="Macdonald L."/>
            <person name="Liu V."/>
            <person name="Smit A.M."/>
        </authorList>
    </citation>
    <scope>NUCLEOTIDE SEQUENCE [LARGE SCALE GENOMIC DNA]</scope>
    <source>
        <strain evidence="2 3">DSM 19370</strain>
    </source>
</reference>
<dbReference type="OrthoDB" id="6383742at2"/>
<dbReference type="Proteomes" id="UP000004728">
    <property type="component" value="Unassembled WGS sequence"/>
</dbReference>
<dbReference type="InterPro" id="IPR029044">
    <property type="entry name" value="Nucleotide-diphossugar_trans"/>
</dbReference>
<dbReference type="RefSeq" id="WP_008065606.1">
    <property type="nucleotide sequence ID" value="NZ_AQWK01000001.1"/>
</dbReference>
<protein>
    <submittedName>
        <fullName evidence="2">Glycosyl transferase family 2</fullName>
    </submittedName>
</protein>
<dbReference type="PANTHER" id="PTHR43685:SF2">
    <property type="entry name" value="GLYCOSYLTRANSFERASE 2-LIKE DOMAIN-CONTAINING PROTEIN"/>
    <property type="match status" value="1"/>
</dbReference>
<dbReference type="AlphaFoldDB" id="F1Z8D9"/>
<accession>F1Z8D9</accession>
<evidence type="ECO:0000313" key="2">
    <source>
        <dbReference type="EMBL" id="EGD59086.1"/>
    </source>
</evidence>
<gene>
    <name evidence="2" type="ORF">Y88_1148</name>
</gene>
<dbReference type="PANTHER" id="PTHR43685">
    <property type="entry name" value="GLYCOSYLTRANSFERASE"/>
    <property type="match status" value="1"/>
</dbReference>
<dbReference type="InterPro" id="IPR001173">
    <property type="entry name" value="Glyco_trans_2-like"/>
</dbReference>
<evidence type="ECO:0000313" key="3">
    <source>
        <dbReference type="Proteomes" id="UP000004728"/>
    </source>
</evidence>